<evidence type="ECO:0000313" key="1">
    <source>
        <dbReference type="EMBL" id="DAG03100.1"/>
    </source>
</evidence>
<name>A0A8S5V8Q3_9CAUD</name>
<accession>A0A8S5V8Q3</accession>
<sequence>MIDYVEITVAKLETALPERIEELHLAPRRSPKGGKVLMKLQHYKDLFKEEVEEQLASIPMTLDENGEPTKMPEYVCPFPVYSGKELENLLSSSEWTSNDNIL</sequence>
<dbReference type="EMBL" id="BK016222">
    <property type="protein sequence ID" value="DAG03100.1"/>
    <property type="molecule type" value="Genomic_DNA"/>
</dbReference>
<organism evidence="1">
    <name type="scientific">Siphoviridae sp. cttma3</name>
    <dbReference type="NCBI Taxonomy" id="2825708"/>
    <lineage>
        <taxon>Viruses</taxon>
        <taxon>Duplodnaviria</taxon>
        <taxon>Heunggongvirae</taxon>
        <taxon>Uroviricota</taxon>
        <taxon>Caudoviricetes</taxon>
    </lineage>
</organism>
<reference evidence="1" key="1">
    <citation type="journal article" date="2021" name="Proc. Natl. Acad. Sci. U.S.A.">
        <title>A Catalog of Tens of Thousands of Viruses from Human Metagenomes Reveals Hidden Associations with Chronic Diseases.</title>
        <authorList>
            <person name="Tisza M.J."/>
            <person name="Buck C.B."/>
        </authorList>
    </citation>
    <scope>NUCLEOTIDE SEQUENCE</scope>
    <source>
        <strain evidence="1">Cttma3</strain>
    </source>
</reference>
<proteinExistence type="predicted"/>
<protein>
    <submittedName>
        <fullName evidence="1">Uncharacterized protein</fullName>
    </submittedName>
</protein>